<evidence type="ECO:0000313" key="3">
    <source>
        <dbReference type="Proteomes" id="UP001197247"/>
    </source>
</evidence>
<dbReference type="EMBL" id="JAHBAY010000016">
    <property type="protein sequence ID" value="MBT0773239.1"/>
    <property type="molecule type" value="Genomic_DNA"/>
</dbReference>
<comment type="caution">
    <text evidence="2">The sequence shown here is derived from an EMBL/GenBank/DDBJ whole genome shotgun (WGS) entry which is preliminary data.</text>
</comment>
<evidence type="ECO:0000313" key="2">
    <source>
        <dbReference type="EMBL" id="MBT0773239.1"/>
    </source>
</evidence>
<sequence>MLRPVAVVHLFVIALVARLVAATEPRRDERGSVTLEQVVIALGLFLLAVAVIAGIKAAVDNRIGQIN</sequence>
<keyword evidence="1" id="KW-0812">Transmembrane</keyword>
<keyword evidence="1" id="KW-1133">Transmembrane helix</keyword>
<dbReference type="Proteomes" id="UP001197247">
    <property type="component" value="Unassembled WGS sequence"/>
</dbReference>
<proteinExistence type="predicted"/>
<accession>A0ABS5TQ52</accession>
<evidence type="ECO:0000256" key="1">
    <source>
        <dbReference type="SAM" id="Phobius"/>
    </source>
</evidence>
<dbReference type="RefSeq" id="WP_214159779.1">
    <property type="nucleotide sequence ID" value="NZ_JAHBAY010000016.1"/>
</dbReference>
<reference evidence="2 3" key="1">
    <citation type="submission" date="2021-05" db="EMBL/GenBank/DDBJ databases">
        <title>Kineosporia and Streptomyces sp. nov. two new marine actinobacteria isolated from Coral.</title>
        <authorList>
            <person name="Buangrab K."/>
            <person name="Sutthacheep M."/>
            <person name="Yeemin T."/>
            <person name="Harunari E."/>
            <person name="Igarashi Y."/>
            <person name="Kanchanasin P."/>
            <person name="Tanasupawat S."/>
            <person name="Phongsopitanun W."/>
        </authorList>
    </citation>
    <scope>NUCLEOTIDE SEQUENCE [LARGE SCALE GENOMIC DNA]</scope>
    <source>
        <strain evidence="2 3">J2-2</strain>
    </source>
</reference>
<protein>
    <submittedName>
        <fullName evidence="2">Uncharacterized protein</fullName>
    </submittedName>
</protein>
<organism evidence="2 3">
    <name type="scientific">Kineosporia corallincola</name>
    <dbReference type="NCBI Taxonomy" id="2835133"/>
    <lineage>
        <taxon>Bacteria</taxon>
        <taxon>Bacillati</taxon>
        <taxon>Actinomycetota</taxon>
        <taxon>Actinomycetes</taxon>
        <taxon>Kineosporiales</taxon>
        <taxon>Kineosporiaceae</taxon>
        <taxon>Kineosporia</taxon>
    </lineage>
</organism>
<name>A0ABS5TQ52_9ACTN</name>
<feature type="transmembrane region" description="Helical" evidence="1">
    <location>
        <begin position="38"/>
        <end position="59"/>
    </location>
</feature>
<gene>
    <name evidence="2" type="ORF">KIH74_30120</name>
</gene>
<keyword evidence="1" id="KW-0472">Membrane</keyword>
<keyword evidence="3" id="KW-1185">Reference proteome</keyword>